<evidence type="ECO:0000256" key="3">
    <source>
        <dbReference type="ARBA" id="ARBA00022801"/>
    </source>
</evidence>
<dbReference type="PANTHER" id="PTHR43788:SF8">
    <property type="entry name" value="DNA-BINDING PROTEIN SMUBP-2"/>
    <property type="match status" value="1"/>
</dbReference>
<evidence type="ECO:0000256" key="4">
    <source>
        <dbReference type="ARBA" id="ARBA00022806"/>
    </source>
</evidence>
<dbReference type="Proteomes" id="UP000000448">
    <property type="component" value="Chromosome"/>
</dbReference>
<dbReference type="InterPro" id="IPR004483">
    <property type="entry name" value="SMUBP-2/Hcs1-like"/>
</dbReference>
<dbReference type="Gene3D" id="2.40.30.270">
    <property type="match status" value="1"/>
</dbReference>
<dbReference type="InterPro" id="IPR027417">
    <property type="entry name" value="P-loop_NTPase"/>
</dbReference>
<keyword evidence="2" id="KW-0547">Nucleotide-binding</keyword>
<dbReference type="InterPro" id="IPR050534">
    <property type="entry name" value="Coronavir_polyprotein_1ab"/>
</dbReference>
<evidence type="ECO:0000256" key="5">
    <source>
        <dbReference type="ARBA" id="ARBA00022840"/>
    </source>
</evidence>
<sequence>MYKFKDTKEYVDYFNELIEKERKAEKEFHLNEIKRLSGNERQKRGRAVLGLRMKFVGEFLDFKIYRFNRNNMPDHQIKVGDIVLVSKGEPLKFNQEATVSGVGKNFIEVYSKEPIFRSKLYRLDLFVNDITFKRMKKALNEVENGKWKMENGVDVLLGKKEPNVVEAQEKSDILNDSQNIALSKSINSDVFLIHGPPGTGKTTTLAEVIKKHIGKKLLVSADSNVAVDNLLEKLKDFNVVRIGHPAKMDSKLMKYSLDVRIRRDKRYKEIEKIIKKIDDLKYLQEKKYKKPTPGRRRGLSDEEILKYAKEGKGARGVLKEWMKEMAEWLKIQKNINKLFDEKNKKTQEIMDDILENAQIVFATNSACGGEFLEEREFDTVFIDEAAQAMEPSTLIPMIKGKQIIFAGDHKQLPPTILSNDERLKVSLFERFSELYPKAVHTLGIQYRMNEKINEFPSCKFYDCKVKTYEEIKNITIKDLNIQPDSEYGDYEPVVFIDTCGKFMEKSKKDSPSKYNPKEAEFVVSLVEKLLKNGAKEEHIGIITPYKDHEEYIKKVISSHLHDFTTSLLEVKSVDGFQGREKEIIILSLVRANEKEEIGFLSDIRRLNVAITRAKRKLVIIGDAKTLLVNDTYKNLIEYIKKNGVYKKI</sequence>
<dbReference type="GO" id="GO:0003677">
    <property type="term" value="F:DNA binding"/>
    <property type="evidence" value="ECO:0007669"/>
    <property type="project" value="InterPro"/>
</dbReference>
<dbReference type="FunFam" id="3.40.50.300:FF:000326">
    <property type="entry name" value="P-loop containing nucleoside triphosphate hydrolase"/>
    <property type="match status" value="1"/>
</dbReference>
<dbReference type="NCBIfam" id="TIGR00376">
    <property type="entry name" value="IGHMBP2 family helicase"/>
    <property type="match status" value="1"/>
</dbReference>
<dbReference type="GO" id="GO:0005694">
    <property type="term" value="C:chromosome"/>
    <property type="evidence" value="ECO:0007669"/>
    <property type="project" value="UniProtKB-ARBA"/>
</dbReference>
<dbReference type="HOGENOM" id="CLU_001666_8_2_7"/>
<proteinExistence type="inferred from homology"/>
<protein>
    <submittedName>
        <fullName evidence="8">DNA helicase</fullName>
    </submittedName>
</protein>
<dbReference type="GO" id="GO:0043139">
    <property type="term" value="F:5'-3' DNA helicase activity"/>
    <property type="evidence" value="ECO:0007669"/>
    <property type="project" value="TreeGrafter"/>
</dbReference>
<accession>B9LA22</accession>
<dbReference type="GO" id="GO:0005524">
    <property type="term" value="F:ATP binding"/>
    <property type="evidence" value="ECO:0007669"/>
    <property type="project" value="UniProtKB-KW"/>
</dbReference>
<dbReference type="PANTHER" id="PTHR43788">
    <property type="entry name" value="DNA2/NAM7 HELICASE FAMILY MEMBER"/>
    <property type="match status" value="1"/>
</dbReference>
<comment type="similarity">
    <text evidence="1">Belongs to the DNA2/NAM7 helicase family.</text>
</comment>
<dbReference type="Pfam" id="PF13086">
    <property type="entry name" value="AAA_11"/>
    <property type="match status" value="1"/>
</dbReference>
<dbReference type="SMART" id="SM00487">
    <property type="entry name" value="DEXDc"/>
    <property type="match status" value="1"/>
</dbReference>
<evidence type="ECO:0000256" key="2">
    <source>
        <dbReference type="ARBA" id="ARBA00022741"/>
    </source>
</evidence>
<dbReference type="STRING" id="598659.NAMH_1081"/>
<dbReference type="InterPro" id="IPR003593">
    <property type="entry name" value="AAA+_ATPase"/>
</dbReference>
<organism evidence="8 9">
    <name type="scientific">Nautilia profundicola (strain ATCC BAA-1463 / DSM 18972 / AmH)</name>
    <dbReference type="NCBI Taxonomy" id="598659"/>
    <lineage>
        <taxon>Bacteria</taxon>
        <taxon>Pseudomonadati</taxon>
        <taxon>Campylobacterota</taxon>
        <taxon>Epsilonproteobacteria</taxon>
        <taxon>Nautiliales</taxon>
        <taxon>Nautiliaceae</taxon>
        <taxon>Nautilia</taxon>
    </lineage>
</organism>
<keyword evidence="9" id="KW-1185">Reference proteome</keyword>
<evidence type="ECO:0000313" key="9">
    <source>
        <dbReference type="Proteomes" id="UP000000448"/>
    </source>
</evidence>
<keyword evidence="5" id="KW-0067">ATP-binding</keyword>
<dbReference type="InterPro" id="IPR041679">
    <property type="entry name" value="DNA2/NAM7-like_C"/>
</dbReference>
<dbReference type="SUPFAM" id="SSF52540">
    <property type="entry name" value="P-loop containing nucleoside triphosphate hydrolases"/>
    <property type="match status" value="1"/>
</dbReference>
<dbReference type="EMBL" id="CP001279">
    <property type="protein sequence ID" value="ACM93651.1"/>
    <property type="molecule type" value="Genomic_DNA"/>
</dbReference>
<dbReference type="SMART" id="SM00382">
    <property type="entry name" value="AAA"/>
    <property type="match status" value="1"/>
</dbReference>
<evidence type="ECO:0000313" key="8">
    <source>
        <dbReference type="EMBL" id="ACM93651.1"/>
    </source>
</evidence>
<dbReference type="InterPro" id="IPR041677">
    <property type="entry name" value="DNA2/NAM7_AAA_11"/>
</dbReference>
<dbReference type="AlphaFoldDB" id="B9LA22"/>
<dbReference type="Gene3D" id="3.40.50.300">
    <property type="entry name" value="P-loop containing nucleotide triphosphate hydrolases"/>
    <property type="match status" value="2"/>
</dbReference>
<dbReference type="GO" id="GO:0016787">
    <property type="term" value="F:hydrolase activity"/>
    <property type="evidence" value="ECO:0007669"/>
    <property type="project" value="UniProtKB-KW"/>
</dbReference>
<keyword evidence="3" id="KW-0378">Hydrolase</keyword>
<dbReference type="CDD" id="cd18808">
    <property type="entry name" value="SF1_C_Upf1"/>
    <property type="match status" value="1"/>
</dbReference>
<dbReference type="eggNOG" id="COG0507">
    <property type="taxonomic scope" value="Bacteria"/>
</dbReference>
<feature type="domain" description="AAA+ ATPase" evidence="6">
    <location>
        <begin position="187"/>
        <end position="433"/>
    </location>
</feature>
<dbReference type="KEGG" id="nam:NAMH_1081"/>
<dbReference type="Pfam" id="PF13087">
    <property type="entry name" value="AAA_12"/>
    <property type="match status" value="1"/>
</dbReference>
<feature type="domain" description="Helicase ATP-binding" evidence="7">
    <location>
        <begin position="170"/>
        <end position="431"/>
    </location>
</feature>
<dbReference type="eggNOG" id="COG1112">
    <property type="taxonomic scope" value="Bacteria"/>
</dbReference>
<dbReference type="InterPro" id="IPR047187">
    <property type="entry name" value="SF1_C_Upf1"/>
</dbReference>
<dbReference type="InterPro" id="IPR014001">
    <property type="entry name" value="Helicase_ATP-bd"/>
</dbReference>
<evidence type="ECO:0000259" key="6">
    <source>
        <dbReference type="SMART" id="SM00382"/>
    </source>
</evidence>
<gene>
    <name evidence="8" type="ordered locus">NAMH_1081</name>
</gene>
<keyword evidence="4 8" id="KW-0347">Helicase</keyword>
<evidence type="ECO:0000256" key="1">
    <source>
        <dbReference type="ARBA" id="ARBA00007913"/>
    </source>
</evidence>
<dbReference type="RefSeq" id="WP_015902703.1">
    <property type="nucleotide sequence ID" value="NC_012115.1"/>
</dbReference>
<reference evidence="8 9" key="1">
    <citation type="journal article" date="2009" name="PLoS Genet.">
        <title>Adaptations to submarine hydrothermal environments exemplified by the genome of Nautilia profundicola.</title>
        <authorList>
            <person name="Campbell B.J."/>
            <person name="Smith J.L."/>
            <person name="Hanson T.E."/>
            <person name="Klotz M.G."/>
            <person name="Stein L.Y."/>
            <person name="Lee C.K."/>
            <person name="Wu D."/>
            <person name="Robinson J.M."/>
            <person name="Khouri H.M."/>
            <person name="Eisen J.A."/>
            <person name="Cary S.C."/>
        </authorList>
    </citation>
    <scope>NUCLEOTIDE SEQUENCE [LARGE SCALE GENOMIC DNA]</scope>
    <source>
        <strain evidence="9">ATCC BAA-1463 / DSM 18972 / AmH</strain>
    </source>
</reference>
<name>B9LA22_NAUPA</name>
<evidence type="ECO:0000259" key="7">
    <source>
        <dbReference type="SMART" id="SM00487"/>
    </source>
</evidence>